<dbReference type="AlphaFoldDB" id="A0A4Y2DQD8"/>
<name>A0A4Y2DQD8_ARAVE</name>
<sequence>MEINALLSPQGEYGCPNPEVPRDLSSLLVYTPLRLELFADPFHPSTASEGALHEKLLPLGLLSASHGQPKTPRVDRAWRPIRRVVHCGSRCINRLVPRRFCGWNASDQAKGSLLGLGIKGGHCPRG</sequence>
<evidence type="ECO:0000313" key="2">
    <source>
        <dbReference type="Proteomes" id="UP000499080"/>
    </source>
</evidence>
<proteinExistence type="predicted"/>
<gene>
    <name evidence="1" type="ORF">AVEN_1591_1</name>
</gene>
<comment type="caution">
    <text evidence="1">The sequence shown here is derived from an EMBL/GenBank/DDBJ whole genome shotgun (WGS) entry which is preliminary data.</text>
</comment>
<dbReference type="EMBL" id="BGPR01000414">
    <property type="protein sequence ID" value="GBM18971.1"/>
    <property type="molecule type" value="Genomic_DNA"/>
</dbReference>
<keyword evidence="2" id="KW-1185">Reference proteome</keyword>
<evidence type="ECO:0000313" key="1">
    <source>
        <dbReference type="EMBL" id="GBM18971.1"/>
    </source>
</evidence>
<organism evidence="1 2">
    <name type="scientific">Araneus ventricosus</name>
    <name type="common">Orbweaver spider</name>
    <name type="synonym">Epeira ventricosa</name>
    <dbReference type="NCBI Taxonomy" id="182803"/>
    <lineage>
        <taxon>Eukaryota</taxon>
        <taxon>Metazoa</taxon>
        <taxon>Ecdysozoa</taxon>
        <taxon>Arthropoda</taxon>
        <taxon>Chelicerata</taxon>
        <taxon>Arachnida</taxon>
        <taxon>Araneae</taxon>
        <taxon>Araneomorphae</taxon>
        <taxon>Entelegynae</taxon>
        <taxon>Araneoidea</taxon>
        <taxon>Araneidae</taxon>
        <taxon>Araneus</taxon>
    </lineage>
</organism>
<accession>A0A4Y2DQD8</accession>
<protein>
    <submittedName>
        <fullName evidence="1">Uncharacterized protein</fullName>
    </submittedName>
</protein>
<dbReference type="Proteomes" id="UP000499080">
    <property type="component" value="Unassembled WGS sequence"/>
</dbReference>
<reference evidence="1 2" key="1">
    <citation type="journal article" date="2019" name="Sci. Rep.">
        <title>Orb-weaving spider Araneus ventricosus genome elucidates the spidroin gene catalogue.</title>
        <authorList>
            <person name="Kono N."/>
            <person name="Nakamura H."/>
            <person name="Ohtoshi R."/>
            <person name="Moran D.A.P."/>
            <person name="Shinohara A."/>
            <person name="Yoshida Y."/>
            <person name="Fujiwara M."/>
            <person name="Mori M."/>
            <person name="Tomita M."/>
            <person name="Arakawa K."/>
        </authorList>
    </citation>
    <scope>NUCLEOTIDE SEQUENCE [LARGE SCALE GENOMIC DNA]</scope>
</reference>